<accession>A0AAV4XKU0</accession>
<dbReference type="AlphaFoldDB" id="A0AAV4XKU0"/>
<comment type="caution">
    <text evidence="6">The sequence shown here is derived from an EMBL/GenBank/DDBJ whole genome shotgun (WGS) entry which is preliminary data.</text>
</comment>
<dbReference type="InterPro" id="IPR002068">
    <property type="entry name" value="A-crystallin/Hsp20_dom"/>
</dbReference>
<name>A0AAV4XKU0_CAEEX</name>
<reference evidence="6 7" key="1">
    <citation type="submission" date="2021-06" db="EMBL/GenBank/DDBJ databases">
        <title>Caerostris extrusa draft genome.</title>
        <authorList>
            <person name="Kono N."/>
            <person name="Arakawa K."/>
        </authorList>
    </citation>
    <scope>NUCLEOTIDE SEQUENCE [LARGE SCALE GENOMIC DNA]</scope>
</reference>
<dbReference type="GO" id="GO:0042026">
    <property type="term" value="P:protein refolding"/>
    <property type="evidence" value="ECO:0007669"/>
    <property type="project" value="TreeGrafter"/>
</dbReference>
<dbReference type="CDD" id="cd06526">
    <property type="entry name" value="metazoan_ACD"/>
    <property type="match status" value="1"/>
</dbReference>
<proteinExistence type="inferred from homology"/>
<keyword evidence="7" id="KW-1185">Reference proteome</keyword>
<dbReference type="GO" id="GO:0051082">
    <property type="term" value="F:unfolded protein binding"/>
    <property type="evidence" value="ECO:0007669"/>
    <property type="project" value="TreeGrafter"/>
</dbReference>
<evidence type="ECO:0000259" key="5">
    <source>
        <dbReference type="PROSITE" id="PS01031"/>
    </source>
</evidence>
<dbReference type="GO" id="GO:0005634">
    <property type="term" value="C:nucleus"/>
    <property type="evidence" value="ECO:0007669"/>
    <property type="project" value="TreeGrafter"/>
</dbReference>
<feature type="domain" description="SHSP" evidence="5">
    <location>
        <begin position="37"/>
        <end position="129"/>
    </location>
</feature>
<evidence type="ECO:0000313" key="7">
    <source>
        <dbReference type="Proteomes" id="UP001054945"/>
    </source>
</evidence>
<dbReference type="PANTHER" id="PTHR45640:SF13">
    <property type="entry name" value="HEAT SHOCK PROTEIN 22-RELATED"/>
    <property type="match status" value="1"/>
</dbReference>
<evidence type="ECO:0000256" key="3">
    <source>
        <dbReference type="RuleBase" id="RU003616"/>
    </source>
</evidence>
<dbReference type="InterPro" id="IPR001436">
    <property type="entry name" value="Alpha-crystallin/sHSP_animal"/>
</dbReference>
<dbReference type="SUPFAM" id="SSF49764">
    <property type="entry name" value="HSP20-like chaperones"/>
    <property type="match status" value="1"/>
</dbReference>
<feature type="region of interest" description="Disordered" evidence="4">
    <location>
        <begin position="28"/>
        <end position="52"/>
    </location>
</feature>
<dbReference type="EMBL" id="BPLR01000573">
    <property type="protein sequence ID" value="GIY95767.1"/>
    <property type="molecule type" value="Genomic_DNA"/>
</dbReference>
<dbReference type="Proteomes" id="UP001054945">
    <property type="component" value="Unassembled WGS sequence"/>
</dbReference>
<dbReference type="Pfam" id="PF00011">
    <property type="entry name" value="HSP20"/>
    <property type="match status" value="1"/>
</dbReference>
<gene>
    <name evidence="6" type="ORF">CEXT_48231</name>
</gene>
<dbReference type="Gene3D" id="2.60.40.790">
    <property type="match status" value="1"/>
</dbReference>
<dbReference type="GO" id="GO:0009408">
    <property type="term" value="P:response to heat"/>
    <property type="evidence" value="ECO:0007669"/>
    <property type="project" value="TreeGrafter"/>
</dbReference>
<organism evidence="6 7">
    <name type="scientific">Caerostris extrusa</name>
    <name type="common">Bark spider</name>
    <name type="synonym">Caerostris bankana</name>
    <dbReference type="NCBI Taxonomy" id="172846"/>
    <lineage>
        <taxon>Eukaryota</taxon>
        <taxon>Metazoa</taxon>
        <taxon>Ecdysozoa</taxon>
        <taxon>Arthropoda</taxon>
        <taxon>Chelicerata</taxon>
        <taxon>Arachnida</taxon>
        <taxon>Araneae</taxon>
        <taxon>Araneomorphae</taxon>
        <taxon>Entelegynae</taxon>
        <taxon>Araneoidea</taxon>
        <taxon>Araneidae</taxon>
        <taxon>Caerostris</taxon>
    </lineage>
</organism>
<protein>
    <recommendedName>
        <fullName evidence="5">SHSP domain-containing protein</fullName>
    </recommendedName>
</protein>
<evidence type="ECO:0000256" key="4">
    <source>
        <dbReference type="SAM" id="MobiDB-lite"/>
    </source>
</evidence>
<dbReference type="GO" id="GO:0005737">
    <property type="term" value="C:cytoplasm"/>
    <property type="evidence" value="ECO:0007669"/>
    <property type="project" value="TreeGrafter"/>
</dbReference>
<evidence type="ECO:0000256" key="1">
    <source>
        <dbReference type="ARBA" id="ARBA00023016"/>
    </source>
</evidence>
<sequence length="129" mass="14503">MNIKYGPYETLRNLPEWKFGDSSCLSNNPPSNFRDDLESASNAAKNRTSKKSKTALVKLDVKDFSPDEIKAWIDGKSLVIQCKHEEHDAGQKLVLEEMNHRYQLPDDVEETPKLSLSKGVLTISAPGKE</sequence>
<evidence type="ECO:0000256" key="2">
    <source>
        <dbReference type="PROSITE-ProRule" id="PRU00285"/>
    </source>
</evidence>
<dbReference type="InterPro" id="IPR008978">
    <property type="entry name" value="HSP20-like_chaperone"/>
</dbReference>
<comment type="similarity">
    <text evidence="2 3">Belongs to the small heat shock protein (HSP20) family.</text>
</comment>
<dbReference type="PROSITE" id="PS01031">
    <property type="entry name" value="SHSP"/>
    <property type="match status" value="1"/>
</dbReference>
<evidence type="ECO:0000313" key="6">
    <source>
        <dbReference type="EMBL" id="GIY95767.1"/>
    </source>
</evidence>
<dbReference type="PANTHER" id="PTHR45640">
    <property type="entry name" value="HEAT SHOCK PROTEIN HSP-12.2-RELATED"/>
    <property type="match status" value="1"/>
</dbReference>
<keyword evidence="1" id="KW-0346">Stress response</keyword>